<protein>
    <submittedName>
        <fullName evidence="6">N-acetylmuramoyl-L-alanine amidase</fullName>
        <ecNumber evidence="6">3.5.1.28</ecNumber>
    </submittedName>
</protein>
<evidence type="ECO:0000313" key="6">
    <source>
        <dbReference type="EMBL" id="MDW0116337.1"/>
    </source>
</evidence>
<evidence type="ECO:0000256" key="2">
    <source>
        <dbReference type="ARBA" id="ARBA00023316"/>
    </source>
</evidence>
<evidence type="ECO:0000259" key="4">
    <source>
        <dbReference type="PROSITE" id="PS51272"/>
    </source>
</evidence>
<dbReference type="PANTHER" id="PTHR30404:SF0">
    <property type="entry name" value="N-ACETYLMURAMOYL-L-ALANINE AMIDASE AMIC"/>
    <property type="match status" value="1"/>
</dbReference>
<dbReference type="GO" id="GO:0030288">
    <property type="term" value="C:outer membrane-bounded periplasmic space"/>
    <property type="evidence" value="ECO:0007669"/>
    <property type="project" value="TreeGrafter"/>
</dbReference>
<keyword evidence="1 6" id="KW-0378">Hydrolase</keyword>
<evidence type="ECO:0000256" key="1">
    <source>
        <dbReference type="ARBA" id="ARBA00022801"/>
    </source>
</evidence>
<dbReference type="Pfam" id="PF08239">
    <property type="entry name" value="SH3_3"/>
    <property type="match status" value="1"/>
</dbReference>
<dbReference type="Proteomes" id="UP001271648">
    <property type="component" value="Unassembled WGS sequence"/>
</dbReference>
<evidence type="ECO:0000313" key="7">
    <source>
        <dbReference type="Proteomes" id="UP001271648"/>
    </source>
</evidence>
<dbReference type="InterPro" id="IPR002508">
    <property type="entry name" value="MurNAc-LAA_cat"/>
</dbReference>
<accession>A0AAW9A582</accession>
<dbReference type="GO" id="GO:0008745">
    <property type="term" value="F:N-acetylmuramoyl-L-alanine amidase activity"/>
    <property type="evidence" value="ECO:0007669"/>
    <property type="project" value="UniProtKB-EC"/>
</dbReference>
<dbReference type="AlphaFoldDB" id="A0AAW9A582"/>
<feature type="domain" description="SH3b" evidence="5">
    <location>
        <begin position="203"/>
        <end position="269"/>
    </location>
</feature>
<dbReference type="InterPro" id="IPR003646">
    <property type="entry name" value="SH3-like_bac-type"/>
</dbReference>
<feature type="signal peptide" evidence="3">
    <location>
        <begin position="1"/>
        <end position="27"/>
    </location>
</feature>
<feature type="chain" id="PRO_5043432190" evidence="3">
    <location>
        <begin position="28"/>
        <end position="497"/>
    </location>
</feature>
<dbReference type="SMART" id="SM00646">
    <property type="entry name" value="Ami_3"/>
    <property type="match status" value="1"/>
</dbReference>
<dbReference type="EMBL" id="JAUBDJ010000002">
    <property type="protein sequence ID" value="MDW0116337.1"/>
    <property type="molecule type" value="Genomic_DNA"/>
</dbReference>
<feature type="domain" description="SLH" evidence="4">
    <location>
        <begin position="87"/>
        <end position="154"/>
    </location>
</feature>
<feature type="domain" description="SLH" evidence="4">
    <location>
        <begin position="27"/>
        <end position="86"/>
    </location>
</feature>
<organism evidence="6 7">
    <name type="scientific">Sporosarcina thermotolerans</name>
    <dbReference type="NCBI Taxonomy" id="633404"/>
    <lineage>
        <taxon>Bacteria</taxon>
        <taxon>Bacillati</taxon>
        <taxon>Bacillota</taxon>
        <taxon>Bacilli</taxon>
        <taxon>Bacillales</taxon>
        <taxon>Caryophanaceae</taxon>
        <taxon>Sporosarcina</taxon>
    </lineage>
</organism>
<dbReference type="InterPro" id="IPR001119">
    <property type="entry name" value="SLH_dom"/>
</dbReference>
<keyword evidence="3" id="KW-0732">Signal</keyword>
<dbReference type="GO" id="GO:0071555">
    <property type="term" value="P:cell wall organization"/>
    <property type="evidence" value="ECO:0007669"/>
    <property type="project" value="UniProtKB-KW"/>
</dbReference>
<dbReference type="CDD" id="cd02696">
    <property type="entry name" value="MurNAc-LAA"/>
    <property type="match status" value="1"/>
</dbReference>
<dbReference type="PANTHER" id="PTHR30404">
    <property type="entry name" value="N-ACETYLMURAMOYL-L-ALANINE AMIDASE"/>
    <property type="match status" value="1"/>
</dbReference>
<comment type="caution">
    <text evidence="6">The sequence shown here is derived from an EMBL/GenBank/DDBJ whole genome shotgun (WGS) entry which is preliminary data.</text>
</comment>
<evidence type="ECO:0000256" key="3">
    <source>
        <dbReference type="SAM" id="SignalP"/>
    </source>
</evidence>
<evidence type="ECO:0000259" key="5">
    <source>
        <dbReference type="PROSITE" id="PS51781"/>
    </source>
</evidence>
<keyword evidence="7" id="KW-1185">Reference proteome</keyword>
<proteinExistence type="predicted"/>
<sequence length="497" mass="55402">MKKSVLYLLSLLLIFSFDLFTPNPASAATDFVDIPSTHRAYKEISYLQQGNITTSDIFTHYDPDAPMTRAHAAAMIGKAIQLHGTPVESRFSDVATEHFASGYIEESVNRGIIFGYKQEDGTYLYKPEQQLKRGEMALLISRAFGYQSDTTNAAAKEFMAKGISQGTGNGNFGTEDLMKRGDFAVFLARAVNAEFRVKGEEQSSTQMFVAVDETTTLNMRTGPSTDYTNTKKLFTGYPVDILYTVGSWVYAKVDNSYGFIHGEYLTTDEPTISGIQDPIDVITDIIGVEKPLNQLTIVIDPGHGGKDPGAVGNKMQEKEVVLDISKRVKKYFQGTPINVKLTRETDVFVERSDRVKFAKDNKADLFVSVHANAFNGKATGIETFYYSAANNPKVAESKALATYIQKRMLEAWKLPDRRVQSKSLQVIRENSMPATLIEVGFIDNAKDAQFIASPAHRETMAKAVFLGTLDYLYNYEGREDIMSFYTNNHATPSKKYH</sequence>
<dbReference type="Pfam" id="PF01520">
    <property type="entry name" value="Amidase_3"/>
    <property type="match status" value="1"/>
</dbReference>
<dbReference type="Gene3D" id="2.30.30.40">
    <property type="entry name" value="SH3 Domains"/>
    <property type="match status" value="1"/>
</dbReference>
<gene>
    <name evidence="6" type="ORF">QTL97_05280</name>
</gene>
<dbReference type="GO" id="GO:0009253">
    <property type="term" value="P:peptidoglycan catabolic process"/>
    <property type="evidence" value="ECO:0007669"/>
    <property type="project" value="InterPro"/>
</dbReference>
<dbReference type="PROSITE" id="PS51272">
    <property type="entry name" value="SLH"/>
    <property type="match status" value="2"/>
</dbReference>
<name>A0AAW9A582_9BACL</name>
<dbReference type="InterPro" id="IPR050695">
    <property type="entry name" value="N-acetylmuramoyl_amidase_3"/>
</dbReference>
<dbReference type="PROSITE" id="PS51781">
    <property type="entry name" value="SH3B"/>
    <property type="match status" value="1"/>
</dbReference>
<dbReference type="Gene3D" id="3.40.630.40">
    <property type="entry name" value="Zn-dependent exopeptidases"/>
    <property type="match status" value="1"/>
</dbReference>
<reference evidence="6 7" key="1">
    <citation type="submission" date="2023-06" db="EMBL/GenBank/DDBJ databases">
        <title>Sporosarcina sp. nov., isolated from Korean traditional fermented seafood 'Jeotgal'.</title>
        <authorList>
            <person name="Yang A.I."/>
            <person name="Shin N.-R."/>
        </authorList>
    </citation>
    <scope>NUCLEOTIDE SEQUENCE [LARGE SCALE GENOMIC DNA]</scope>
    <source>
        <strain evidence="6 7">KCTC43456</strain>
    </source>
</reference>
<dbReference type="Pfam" id="PF00395">
    <property type="entry name" value="SLH"/>
    <property type="match status" value="2"/>
</dbReference>
<dbReference type="EC" id="3.5.1.28" evidence="6"/>
<dbReference type="SUPFAM" id="SSF53187">
    <property type="entry name" value="Zn-dependent exopeptidases"/>
    <property type="match status" value="1"/>
</dbReference>
<dbReference type="RefSeq" id="WP_317940375.1">
    <property type="nucleotide sequence ID" value="NZ_JAUBDJ010000002.1"/>
</dbReference>
<keyword evidence="2" id="KW-0961">Cell wall biogenesis/degradation</keyword>